<evidence type="ECO:0000313" key="1">
    <source>
        <dbReference type="EMBL" id="KAH7309021.1"/>
    </source>
</evidence>
<dbReference type="Pfam" id="PF21858">
    <property type="entry name" value="DUF6914"/>
    <property type="match status" value="1"/>
</dbReference>
<dbReference type="Proteomes" id="UP000813444">
    <property type="component" value="Unassembled WGS sequence"/>
</dbReference>
<sequence length="182" mass="21127">MLLNLPYRKRRVFVALYYSQGLASNPRANARDHTRFHWAIWVEPRGSKGEGACYQVLYPDRYLNGSHSGEWLFNYQANADYTRSHTMLGRIMVGKLPPRISLDDVRMILTRLPLPVRDSPIDTCDSWAFRALEELQKYGCVDDFDVPGFMDHAHAKASEWCRLGGYPAVNKKENYRPDRKFP</sequence>
<dbReference type="InterPro" id="IPR054208">
    <property type="entry name" value="DUF6914"/>
</dbReference>
<dbReference type="OrthoDB" id="4924482at2759"/>
<accession>A0A8K0SIG8</accession>
<organism evidence="1 2">
    <name type="scientific">Stachybotrys elegans</name>
    <dbReference type="NCBI Taxonomy" id="80388"/>
    <lineage>
        <taxon>Eukaryota</taxon>
        <taxon>Fungi</taxon>
        <taxon>Dikarya</taxon>
        <taxon>Ascomycota</taxon>
        <taxon>Pezizomycotina</taxon>
        <taxon>Sordariomycetes</taxon>
        <taxon>Hypocreomycetidae</taxon>
        <taxon>Hypocreales</taxon>
        <taxon>Stachybotryaceae</taxon>
        <taxon>Stachybotrys</taxon>
    </lineage>
</organism>
<comment type="caution">
    <text evidence="1">The sequence shown here is derived from an EMBL/GenBank/DDBJ whole genome shotgun (WGS) entry which is preliminary data.</text>
</comment>
<proteinExistence type="predicted"/>
<gene>
    <name evidence="1" type="ORF">B0I35DRAFT_491017</name>
</gene>
<dbReference type="AlphaFoldDB" id="A0A8K0SIG8"/>
<protein>
    <submittedName>
        <fullName evidence="1">Uncharacterized protein</fullName>
    </submittedName>
</protein>
<dbReference type="EMBL" id="JAGPNK010000014">
    <property type="protein sequence ID" value="KAH7309021.1"/>
    <property type="molecule type" value="Genomic_DNA"/>
</dbReference>
<reference evidence="1" key="1">
    <citation type="journal article" date="2021" name="Nat. Commun.">
        <title>Genetic determinants of endophytism in the Arabidopsis root mycobiome.</title>
        <authorList>
            <person name="Mesny F."/>
            <person name="Miyauchi S."/>
            <person name="Thiergart T."/>
            <person name="Pickel B."/>
            <person name="Atanasova L."/>
            <person name="Karlsson M."/>
            <person name="Huettel B."/>
            <person name="Barry K.W."/>
            <person name="Haridas S."/>
            <person name="Chen C."/>
            <person name="Bauer D."/>
            <person name="Andreopoulos W."/>
            <person name="Pangilinan J."/>
            <person name="LaButti K."/>
            <person name="Riley R."/>
            <person name="Lipzen A."/>
            <person name="Clum A."/>
            <person name="Drula E."/>
            <person name="Henrissat B."/>
            <person name="Kohler A."/>
            <person name="Grigoriev I.V."/>
            <person name="Martin F.M."/>
            <person name="Hacquard S."/>
        </authorList>
    </citation>
    <scope>NUCLEOTIDE SEQUENCE</scope>
    <source>
        <strain evidence="1">MPI-CAGE-CH-0235</strain>
    </source>
</reference>
<name>A0A8K0SIG8_9HYPO</name>
<evidence type="ECO:0000313" key="2">
    <source>
        <dbReference type="Proteomes" id="UP000813444"/>
    </source>
</evidence>
<keyword evidence="2" id="KW-1185">Reference proteome</keyword>